<reference evidence="1 2" key="1">
    <citation type="journal article" date="2019" name="Nat. Ecol. Evol.">
        <title>Megaphylogeny resolves global patterns of mushroom evolution.</title>
        <authorList>
            <person name="Varga T."/>
            <person name="Krizsan K."/>
            <person name="Foldi C."/>
            <person name="Dima B."/>
            <person name="Sanchez-Garcia M."/>
            <person name="Sanchez-Ramirez S."/>
            <person name="Szollosi G.J."/>
            <person name="Szarkandi J.G."/>
            <person name="Papp V."/>
            <person name="Albert L."/>
            <person name="Andreopoulos W."/>
            <person name="Angelini C."/>
            <person name="Antonin V."/>
            <person name="Barry K.W."/>
            <person name="Bougher N.L."/>
            <person name="Buchanan P."/>
            <person name="Buyck B."/>
            <person name="Bense V."/>
            <person name="Catcheside P."/>
            <person name="Chovatia M."/>
            <person name="Cooper J."/>
            <person name="Damon W."/>
            <person name="Desjardin D."/>
            <person name="Finy P."/>
            <person name="Geml J."/>
            <person name="Haridas S."/>
            <person name="Hughes K."/>
            <person name="Justo A."/>
            <person name="Karasinski D."/>
            <person name="Kautmanova I."/>
            <person name="Kiss B."/>
            <person name="Kocsube S."/>
            <person name="Kotiranta H."/>
            <person name="LaButti K.M."/>
            <person name="Lechner B.E."/>
            <person name="Liimatainen K."/>
            <person name="Lipzen A."/>
            <person name="Lukacs Z."/>
            <person name="Mihaltcheva S."/>
            <person name="Morgado L.N."/>
            <person name="Niskanen T."/>
            <person name="Noordeloos M.E."/>
            <person name="Ohm R.A."/>
            <person name="Ortiz-Santana B."/>
            <person name="Ovrebo C."/>
            <person name="Racz N."/>
            <person name="Riley R."/>
            <person name="Savchenko A."/>
            <person name="Shiryaev A."/>
            <person name="Soop K."/>
            <person name="Spirin V."/>
            <person name="Szebenyi C."/>
            <person name="Tomsovsky M."/>
            <person name="Tulloss R.E."/>
            <person name="Uehling J."/>
            <person name="Grigoriev I.V."/>
            <person name="Vagvolgyi C."/>
            <person name="Papp T."/>
            <person name="Martin F.M."/>
            <person name="Miettinen O."/>
            <person name="Hibbett D.S."/>
            <person name="Nagy L.G."/>
        </authorList>
    </citation>
    <scope>NUCLEOTIDE SEQUENCE [LARGE SCALE GENOMIC DNA]</scope>
    <source>
        <strain evidence="1 2">NL-1719</strain>
    </source>
</reference>
<evidence type="ECO:0000313" key="1">
    <source>
        <dbReference type="EMBL" id="TFK60863.1"/>
    </source>
</evidence>
<dbReference type="Proteomes" id="UP000308600">
    <property type="component" value="Unassembled WGS sequence"/>
</dbReference>
<dbReference type="EMBL" id="ML208723">
    <property type="protein sequence ID" value="TFK60863.1"/>
    <property type="molecule type" value="Genomic_DNA"/>
</dbReference>
<sequence>MCGEPFFSAFVMCATWALLPPWLKSYRLDIREADLLSVTLWCSSSLANDCSRRMNGDRFDLVEDDADHEVYVFVFPAFQISLDFGKPSCDSYLKIKLSRITMRRFTPYHPNEYYHQNIHSWITVLDHITPQALVVEPG</sequence>
<name>A0ACD3A4S2_9AGAR</name>
<proteinExistence type="predicted"/>
<gene>
    <name evidence="1" type="ORF">BDN72DRAFT_864038</name>
</gene>
<evidence type="ECO:0000313" key="2">
    <source>
        <dbReference type="Proteomes" id="UP000308600"/>
    </source>
</evidence>
<accession>A0ACD3A4S2</accession>
<organism evidence="1 2">
    <name type="scientific">Pluteus cervinus</name>
    <dbReference type="NCBI Taxonomy" id="181527"/>
    <lineage>
        <taxon>Eukaryota</taxon>
        <taxon>Fungi</taxon>
        <taxon>Dikarya</taxon>
        <taxon>Basidiomycota</taxon>
        <taxon>Agaricomycotina</taxon>
        <taxon>Agaricomycetes</taxon>
        <taxon>Agaricomycetidae</taxon>
        <taxon>Agaricales</taxon>
        <taxon>Pluteineae</taxon>
        <taxon>Pluteaceae</taxon>
        <taxon>Pluteus</taxon>
    </lineage>
</organism>
<keyword evidence="2" id="KW-1185">Reference proteome</keyword>
<protein>
    <submittedName>
        <fullName evidence="1">Uncharacterized protein</fullName>
    </submittedName>
</protein>